<dbReference type="Ensembl" id="ENSHHUT00000021202.1">
    <property type="protein sequence ID" value="ENSHHUP00000020440.1"/>
    <property type="gene ID" value="ENSHHUG00000012799.1"/>
</dbReference>
<sequence length="177" mass="19261">MVASCSCELLSEGVHRTPERSCGSAAAELYSAPSVRCRELPFTQHPSHVPLERFLQSPEAQGKSPTTGKGNSSSAGREWCLQHEDSGFSSRDHPYVNCCFGSRGKPDASQGKARRVTGESQTRHRGKPDASQGKARRVTGEGQTRHRGRPDASQGKARRVTGEGQTRHRDYEAEASI</sequence>
<accession>A0A4W5L797</accession>
<evidence type="ECO:0000313" key="2">
    <source>
        <dbReference type="Ensembl" id="ENSHHUP00000020440.1"/>
    </source>
</evidence>
<feature type="compositionally biased region" description="Polar residues" evidence="1">
    <location>
        <begin position="63"/>
        <end position="75"/>
    </location>
</feature>
<evidence type="ECO:0000313" key="3">
    <source>
        <dbReference type="Proteomes" id="UP000314982"/>
    </source>
</evidence>
<organism evidence="2 3">
    <name type="scientific">Hucho hucho</name>
    <name type="common">huchen</name>
    <dbReference type="NCBI Taxonomy" id="62062"/>
    <lineage>
        <taxon>Eukaryota</taxon>
        <taxon>Metazoa</taxon>
        <taxon>Chordata</taxon>
        <taxon>Craniata</taxon>
        <taxon>Vertebrata</taxon>
        <taxon>Euteleostomi</taxon>
        <taxon>Actinopterygii</taxon>
        <taxon>Neopterygii</taxon>
        <taxon>Teleostei</taxon>
        <taxon>Protacanthopterygii</taxon>
        <taxon>Salmoniformes</taxon>
        <taxon>Salmonidae</taxon>
        <taxon>Salmoninae</taxon>
        <taxon>Hucho</taxon>
    </lineage>
</organism>
<reference evidence="2" key="3">
    <citation type="submission" date="2025-09" db="UniProtKB">
        <authorList>
            <consortium name="Ensembl"/>
        </authorList>
    </citation>
    <scope>IDENTIFICATION</scope>
</reference>
<evidence type="ECO:0000256" key="1">
    <source>
        <dbReference type="SAM" id="MobiDB-lite"/>
    </source>
</evidence>
<proteinExistence type="predicted"/>
<dbReference type="Proteomes" id="UP000314982">
    <property type="component" value="Unassembled WGS sequence"/>
</dbReference>
<dbReference type="AlphaFoldDB" id="A0A4W5L797"/>
<protein>
    <submittedName>
        <fullName evidence="2">Uncharacterized protein</fullName>
    </submittedName>
</protein>
<feature type="compositionally biased region" description="Basic and acidic residues" evidence="1">
    <location>
        <begin position="165"/>
        <end position="177"/>
    </location>
</feature>
<reference evidence="3" key="1">
    <citation type="submission" date="2018-06" db="EMBL/GenBank/DDBJ databases">
        <title>Genome assembly of Danube salmon.</title>
        <authorList>
            <person name="Macqueen D.J."/>
            <person name="Gundappa M.K."/>
        </authorList>
    </citation>
    <scope>NUCLEOTIDE SEQUENCE [LARGE SCALE GENOMIC DNA]</scope>
</reference>
<name>A0A4W5L797_9TELE</name>
<reference evidence="2" key="2">
    <citation type="submission" date="2025-08" db="UniProtKB">
        <authorList>
            <consortium name="Ensembl"/>
        </authorList>
    </citation>
    <scope>IDENTIFICATION</scope>
</reference>
<dbReference type="STRING" id="62062.ENSHHUP00000020440"/>
<keyword evidence="3" id="KW-1185">Reference proteome</keyword>
<feature type="region of interest" description="Disordered" evidence="1">
    <location>
        <begin position="99"/>
        <end position="177"/>
    </location>
</feature>
<feature type="region of interest" description="Disordered" evidence="1">
    <location>
        <begin position="55"/>
        <end position="78"/>
    </location>
</feature>